<dbReference type="EMBL" id="CP058649">
    <property type="protein sequence ID" value="QUI24095.1"/>
    <property type="molecule type" value="Genomic_DNA"/>
</dbReference>
<keyword evidence="2" id="KW-1185">Reference proteome</keyword>
<evidence type="ECO:0008006" key="3">
    <source>
        <dbReference type="Google" id="ProtNLM"/>
    </source>
</evidence>
<reference evidence="1" key="1">
    <citation type="submission" date="2020-07" db="EMBL/GenBank/DDBJ databases">
        <title>Vallitalea pronyensis genome.</title>
        <authorList>
            <person name="Postec A."/>
        </authorList>
    </citation>
    <scope>NUCLEOTIDE SEQUENCE</scope>
    <source>
        <strain evidence="1">FatNI3</strain>
    </source>
</reference>
<gene>
    <name evidence="1" type="ORF">HZI73_18140</name>
</gene>
<protein>
    <recommendedName>
        <fullName evidence="3">N-acetyltransferase domain-containing protein</fullName>
    </recommendedName>
</protein>
<dbReference type="Proteomes" id="UP000683246">
    <property type="component" value="Chromosome"/>
</dbReference>
<dbReference type="InterPro" id="IPR016181">
    <property type="entry name" value="Acyl_CoA_acyltransferase"/>
</dbReference>
<organism evidence="1 2">
    <name type="scientific">Vallitalea pronyensis</name>
    <dbReference type="NCBI Taxonomy" id="1348613"/>
    <lineage>
        <taxon>Bacteria</taxon>
        <taxon>Bacillati</taxon>
        <taxon>Bacillota</taxon>
        <taxon>Clostridia</taxon>
        <taxon>Lachnospirales</taxon>
        <taxon>Vallitaleaceae</taxon>
        <taxon>Vallitalea</taxon>
    </lineage>
</organism>
<name>A0A8J8MLS2_9FIRM</name>
<dbReference type="Gene3D" id="3.40.630.30">
    <property type="match status" value="1"/>
</dbReference>
<dbReference type="RefSeq" id="WP_212694787.1">
    <property type="nucleotide sequence ID" value="NZ_CP058649.1"/>
</dbReference>
<evidence type="ECO:0000313" key="2">
    <source>
        <dbReference type="Proteomes" id="UP000683246"/>
    </source>
</evidence>
<dbReference type="AlphaFoldDB" id="A0A8J8MLS2"/>
<sequence>MIKIINNNNRREFSDKIIKAEKEFFPMLGYRKMAFHDRILNNHKIDDAGDKQRADFMTKHWQMIDYLDNGDYCLYHLFTTDSTPDVLMTTMIIPSNFERRIEIVEESIKHILQWAKEQGSFQYFKIQVLEYGEIQVYPSLAYYLVPILLRENFQPQYGIYLKTNTKNSIAPFSLKGTYHVKKGKDNPYDAIYEFYKKTTFNAYFLADSMAEMDEIKDKAIFYDSLMTVRNNQDDIIGAIYADMDEEGKIWLDNLAIKDDYVNEEIGRFLIHDILGLLKRQYADRDIYVYTYRAYRKSIMDYESCDFEGFEYWVDLLYSFKE</sequence>
<evidence type="ECO:0000313" key="1">
    <source>
        <dbReference type="EMBL" id="QUI24095.1"/>
    </source>
</evidence>
<dbReference type="KEGG" id="vpy:HZI73_18140"/>
<proteinExistence type="predicted"/>
<dbReference type="SUPFAM" id="SSF55729">
    <property type="entry name" value="Acyl-CoA N-acyltransferases (Nat)"/>
    <property type="match status" value="1"/>
</dbReference>
<accession>A0A8J8MLS2</accession>